<feature type="compositionally biased region" description="Basic and acidic residues" evidence="1">
    <location>
        <begin position="720"/>
        <end position="751"/>
    </location>
</feature>
<gene>
    <name evidence="2" type="ORF">CHILSU_LOCUS8836</name>
</gene>
<feature type="region of interest" description="Disordered" evidence="1">
    <location>
        <begin position="720"/>
        <end position="759"/>
    </location>
</feature>
<dbReference type="Proteomes" id="UP001153292">
    <property type="component" value="Chromosome 4"/>
</dbReference>
<accession>A0ABN8LA56</accession>
<protein>
    <recommendedName>
        <fullName evidence="4">FAM194 C-terminal domain-containing protein</fullName>
    </recommendedName>
</protein>
<dbReference type="EMBL" id="OU963897">
    <property type="protein sequence ID" value="CAH2989489.1"/>
    <property type="molecule type" value="Genomic_DNA"/>
</dbReference>
<keyword evidence="3" id="KW-1185">Reference proteome</keyword>
<feature type="compositionally biased region" description="Basic and acidic residues" evidence="1">
    <location>
        <begin position="591"/>
        <end position="607"/>
    </location>
</feature>
<sequence length="1282" mass="147578">MLRCPCLNVKEEFQKIVDLKNTGVVVYRCISHLKYVRKKGVLQSSKVNNPTDVYILHNTNDKEILPADIVTAFDEKKISCPRCIHLFKTAKSMLKIMPKIGAKNIMGICNHCRKKLTSCYKCDQAVKQFVITRDKYKDSNKKSSQSYLSKVNSLLNKEGKQVREKKHTSSDIHILNLHHNSSTTSSKPKIAVVFESKTMRTKFLWASLGSKHSLYSISTTMIKKRKAATKSELFYSRSLQNVRYDSSWSRSNDGTNWDNYRSPKQYKHFKYGKLDVRNDFKSDEHIMVVQDAQFKQSIISDRNAKSTKSNLKGNELRKSMPVIKMRGFDDSSVLQLSVKYNSEDGSLNTISSNMDITLTNNFKYYFPKKFDDRHKEIHKFASSSELIRNTRNMLRDRAEKDRTKHEAGGMKQEGKEKKNIKGEEKKLKERERLKPEQEFTHAEDREEIFSAKQKQEKTIPADDEPSLTKLEKRIIQGGYKKSTDFKTEESKTKKDTTGNELTYESVKRDTAFASEDKKIFRKQKTEDVINKFEQKGYEEFDKQLKKTVKDKSKLVKYVTIQKYKDVNGMVNKEKETSDKTDKKNHSKISKYSKEDKGVVENQKAIKERKGKGHMSDTIISEIGVDDIYKYNKLICETTKQQKHSNDLGNLSSKGDSLIKKKRHRNNLKIDTNSGIAALDKDTNLHAFDSKAVSKEEQGPEKGFKATANDFKKLLAEQIKQKKAEQNRRKNEAEIETKANQSVDKRNTETKKSPRSNILKDLYNEHVPEQLKQMEAKEKRKNETVNNKIVSAPPSPTTKSKQVKPTQTDLSIAQIKMKKPSGDDLILKLVKLQQSSPPKSSLHKQLDEEKISKLIAQHISHKNDFEANCIICNQSDADLELESLLNEKVPSDQMKNFIIIGEKIYKYRVPVKQVIKEEQIIFFSVDENIEKIEPPAAVTAKATKAMNVYRMRPAHPEFDWFEHNKSKRLMQYDTGEKLAEFNDNGRGRWFYKNGRVALDYYDAEETNAQQRFVIYSSGEPDERGRSRPFTILATFDYLGNGVVFDHAGKIRLKYNQTEGVVLDRAIGPASHWKWHTLNDPPVLQQVMIDTQMPYKDPTIQKLGKNDVNKPRPDNEDMLAIEFDNFIKEKSKKLTQTFKPFQIKMKALKINEQFSLKVLDQATIYLIFRDGTANLKLNLGMILDHKEIVDTDTAEVGEVSNSLERLPARTDSIAGLQSSVAHAQYIERLRLDRERRLRPSAPSVSVDQLMAAASRPMRLPLRTVPSDTSAGYSYKCRRTSNNLY</sequence>
<evidence type="ECO:0008006" key="4">
    <source>
        <dbReference type="Google" id="ProtNLM"/>
    </source>
</evidence>
<organism evidence="2 3">
    <name type="scientific">Chilo suppressalis</name>
    <name type="common">Asiatic rice borer moth</name>
    <dbReference type="NCBI Taxonomy" id="168631"/>
    <lineage>
        <taxon>Eukaryota</taxon>
        <taxon>Metazoa</taxon>
        <taxon>Ecdysozoa</taxon>
        <taxon>Arthropoda</taxon>
        <taxon>Hexapoda</taxon>
        <taxon>Insecta</taxon>
        <taxon>Pterygota</taxon>
        <taxon>Neoptera</taxon>
        <taxon>Endopterygota</taxon>
        <taxon>Lepidoptera</taxon>
        <taxon>Glossata</taxon>
        <taxon>Ditrysia</taxon>
        <taxon>Pyraloidea</taxon>
        <taxon>Crambidae</taxon>
        <taxon>Crambinae</taxon>
        <taxon>Chilo</taxon>
    </lineage>
</organism>
<evidence type="ECO:0000313" key="2">
    <source>
        <dbReference type="EMBL" id="CAH2989489.1"/>
    </source>
</evidence>
<evidence type="ECO:0000313" key="3">
    <source>
        <dbReference type="Proteomes" id="UP001153292"/>
    </source>
</evidence>
<feature type="region of interest" description="Disordered" evidence="1">
    <location>
        <begin position="775"/>
        <end position="806"/>
    </location>
</feature>
<reference evidence="2" key="1">
    <citation type="submission" date="2021-12" db="EMBL/GenBank/DDBJ databases">
        <authorList>
            <person name="King R."/>
        </authorList>
    </citation>
    <scope>NUCLEOTIDE SEQUENCE</scope>
</reference>
<feature type="region of interest" description="Disordered" evidence="1">
    <location>
        <begin position="570"/>
        <end position="610"/>
    </location>
</feature>
<feature type="compositionally biased region" description="Basic and acidic residues" evidence="1">
    <location>
        <begin position="571"/>
        <end position="583"/>
    </location>
</feature>
<feature type="compositionally biased region" description="Polar residues" evidence="1">
    <location>
        <begin position="796"/>
        <end position="806"/>
    </location>
</feature>
<evidence type="ECO:0000256" key="1">
    <source>
        <dbReference type="SAM" id="MobiDB-lite"/>
    </source>
</evidence>
<feature type="region of interest" description="Disordered" evidence="1">
    <location>
        <begin position="398"/>
        <end position="440"/>
    </location>
</feature>
<name>A0ABN8LA56_CHISP</name>
<proteinExistence type="predicted"/>